<evidence type="ECO:0000256" key="7">
    <source>
        <dbReference type="ARBA" id="ARBA00022927"/>
    </source>
</evidence>
<dbReference type="PANTHER" id="PTHR30332:SF24">
    <property type="entry name" value="SECRETIN GSPD-RELATED"/>
    <property type="match status" value="1"/>
</dbReference>
<evidence type="ECO:0000256" key="10">
    <source>
        <dbReference type="RuleBase" id="RU004004"/>
    </source>
</evidence>
<dbReference type="Pfam" id="PF21305">
    <property type="entry name" value="type_II_gspD_N0"/>
    <property type="match status" value="1"/>
</dbReference>
<comment type="subcellular location">
    <subcellularLocation>
        <location evidence="1 10">Cell outer membrane</location>
    </subcellularLocation>
</comment>
<dbReference type="InterPro" id="IPR013356">
    <property type="entry name" value="T2SS_GspD"/>
</dbReference>
<evidence type="ECO:0000259" key="12">
    <source>
        <dbReference type="Pfam" id="PF03958"/>
    </source>
</evidence>
<dbReference type="InterPro" id="IPR038591">
    <property type="entry name" value="NolW-like_sf"/>
</dbReference>
<evidence type="ECO:0000256" key="9">
    <source>
        <dbReference type="ARBA" id="ARBA00023237"/>
    </source>
</evidence>
<keyword evidence="15" id="KW-1185">Reference proteome</keyword>
<keyword evidence="8" id="KW-0472">Membrane</keyword>
<dbReference type="Proteomes" id="UP000319627">
    <property type="component" value="Unassembled WGS sequence"/>
</dbReference>
<keyword evidence="4" id="KW-1134">Transmembrane beta strand</keyword>
<evidence type="ECO:0000313" key="15">
    <source>
        <dbReference type="Proteomes" id="UP000319627"/>
    </source>
</evidence>
<dbReference type="Pfam" id="PF03958">
    <property type="entry name" value="Secretin_N"/>
    <property type="match status" value="3"/>
</dbReference>
<keyword evidence="9" id="KW-0998">Cell outer membrane</keyword>
<feature type="domain" description="NolW-like" evidence="12">
    <location>
        <begin position="146"/>
        <end position="204"/>
    </location>
</feature>
<feature type="domain" description="GspD-like N0" evidence="13">
    <location>
        <begin position="46"/>
        <end position="116"/>
    </location>
</feature>
<evidence type="ECO:0000256" key="1">
    <source>
        <dbReference type="ARBA" id="ARBA00004442"/>
    </source>
</evidence>
<comment type="caution">
    <text evidence="14">The sequence shown here is derived from an EMBL/GenBank/DDBJ whole genome shotgun (WGS) entry which is preliminary data.</text>
</comment>
<dbReference type="PRINTS" id="PR00811">
    <property type="entry name" value="BCTERIALGSPD"/>
</dbReference>
<feature type="domain" description="Type II/III secretion system secretin-like" evidence="11">
    <location>
        <begin position="459"/>
        <end position="620"/>
    </location>
</feature>
<dbReference type="GO" id="GO:0009279">
    <property type="term" value="C:cell outer membrane"/>
    <property type="evidence" value="ECO:0007669"/>
    <property type="project" value="UniProtKB-SubCell"/>
</dbReference>
<dbReference type="GO" id="GO:0015628">
    <property type="term" value="P:protein secretion by the type II secretion system"/>
    <property type="evidence" value="ECO:0007669"/>
    <property type="project" value="InterPro"/>
</dbReference>
<dbReference type="EMBL" id="VLKG01000005">
    <property type="protein sequence ID" value="TWH71442.1"/>
    <property type="molecule type" value="Genomic_DNA"/>
</dbReference>
<evidence type="ECO:0000256" key="6">
    <source>
        <dbReference type="ARBA" id="ARBA00022729"/>
    </source>
</evidence>
<feature type="domain" description="NolW-like" evidence="12">
    <location>
        <begin position="280"/>
        <end position="367"/>
    </location>
</feature>
<evidence type="ECO:0000313" key="14">
    <source>
        <dbReference type="EMBL" id="TWH71442.1"/>
    </source>
</evidence>
<proteinExistence type="inferred from homology"/>
<dbReference type="PANTHER" id="PTHR30332">
    <property type="entry name" value="PROBABLE GENERAL SECRETION PATHWAY PROTEIN D"/>
    <property type="match status" value="1"/>
</dbReference>
<evidence type="ECO:0000256" key="4">
    <source>
        <dbReference type="ARBA" id="ARBA00022452"/>
    </source>
</evidence>
<keyword evidence="3 10" id="KW-0813">Transport</keyword>
<accession>A0A562IKP1</accession>
<evidence type="ECO:0000256" key="2">
    <source>
        <dbReference type="ARBA" id="ARBA00006980"/>
    </source>
</evidence>
<dbReference type="InterPro" id="IPR005644">
    <property type="entry name" value="NolW-like"/>
</dbReference>
<evidence type="ECO:0000256" key="5">
    <source>
        <dbReference type="ARBA" id="ARBA00022692"/>
    </source>
</evidence>
<dbReference type="InterPro" id="IPR004846">
    <property type="entry name" value="T2SS/T3SS_dom"/>
</dbReference>
<protein>
    <submittedName>
        <fullName evidence="14">General secretion pathway protein D</fullName>
    </submittedName>
</protein>
<dbReference type="NCBIfam" id="TIGR02517">
    <property type="entry name" value="type_II_gspD"/>
    <property type="match status" value="1"/>
</dbReference>
<evidence type="ECO:0000256" key="3">
    <source>
        <dbReference type="ARBA" id="ARBA00022448"/>
    </source>
</evidence>
<keyword evidence="5" id="KW-0812">Transmembrane</keyword>
<dbReference type="InterPro" id="IPR001775">
    <property type="entry name" value="GspD/PilQ"/>
</dbReference>
<evidence type="ECO:0000259" key="13">
    <source>
        <dbReference type="Pfam" id="PF21305"/>
    </source>
</evidence>
<gene>
    <name evidence="14" type="ORF">LX59_01729</name>
</gene>
<dbReference type="AlphaFoldDB" id="A0A562IKP1"/>
<feature type="domain" description="NolW-like" evidence="12">
    <location>
        <begin position="211"/>
        <end position="275"/>
    </location>
</feature>
<dbReference type="InterPro" id="IPR050810">
    <property type="entry name" value="Bact_Secretion_Sys_Channel"/>
</dbReference>
<evidence type="ECO:0000259" key="11">
    <source>
        <dbReference type="Pfam" id="PF00263"/>
    </source>
</evidence>
<reference evidence="14 15" key="1">
    <citation type="submission" date="2019-07" db="EMBL/GenBank/DDBJ databases">
        <title>Genomic Encyclopedia of Type Strains, Phase I: the one thousand microbial genomes (KMG-I) project.</title>
        <authorList>
            <person name="Kyrpides N."/>
        </authorList>
    </citation>
    <scope>NUCLEOTIDE SEQUENCE [LARGE SCALE GENOMIC DNA]</scope>
    <source>
        <strain evidence="14 15">DSM 375</strain>
    </source>
</reference>
<dbReference type="GO" id="GO:0015627">
    <property type="term" value="C:type II protein secretion system complex"/>
    <property type="evidence" value="ECO:0007669"/>
    <property type="project" value="InterPro"/>
</dbReference>
<evidence type="ECO:0000256" key="8">
    <source>
        <dbReference type="ARBA" id="ARBA00023136"/>
    </source>
</evidence>
<name>A0A562IKP1_9GAMM</name>
<dbReference type="Pfam" id="PF00263">
    <property type="entry name" value="Secretin"/>
    <property type="match status" value="1"/>
</dbReference>
<dbReference type="Gene3D" id="3.30.1370.120">
    <property type="match status" value="3"/>
</dbReference>
<organism evidence="14 15">
    <name type="scientific">Azomonas agilis</name>
    <dbReference type="NCBI Taxonomy" id="116849"/>
    <lineage>
        <taxon>Bacteria</taxon>
        <taxon>Pseudomonadati</taxon>
        <taxon>Pseudomonadota</taxon>
        <taxon>Gammaproteobacteria</taxon>
        <taxon>Pseudomonadales</taxon>
        <taxon>Pseudomonadaceae</taxon>
        <taxon>Azomonas</taxon>
    </lineage>
</organism>
<keyword evidence="6" id="KW-0732">Signal</keyword>
<comment type="similarity">
    <text evidence="2">Belongs to the bacterial secretin family. GSP D subfamily.</text>
</comment>
<sequence length="669" mass="72118">MARGAACGGHQKSSQYMKRWIGILSLLWLSFAFNEAAAQEPERYEVNFVNTEITEFIDSVSRITGITFIVDPKVKGPVTVRSAEPVTSDQLYGIFLAQLRAQGYAAVDLPNGHVKIVSDQVARLEPVPVDVGDIQVAGAGSDGMATRVFSVRNAGSEQLLNVLKPLVDPRVGVVTPYPSANLLVVTDWRSNLSRISDLLREVDQVSNEPLEVLPVQHARAKELAPLANQLLAKNPATTQAQVLADPRTNTLLVRGNAEARTQVKAMLRQLDTPREPSGNTQVFYLRHANAADVLKVLRGLAQESQAPTESAGESTTAATSPAQALVTANGVRMEAEEGTNALIMMGPDNELATYKNIIERLDIRRAQVMVEAIIAEVSENRARELGVQWLFLDQNGSTVPVGSINFTNSSGGASINSLAAAALSDDTSGLGDILSGMQGSTFGIGNLGSGINFVTLVNAIKTETGFNLLSTPTLSTLDNAEASIMVGQEVPFITGSVTQDNSNPYQTIERKEVGVKLRIRPQITIDNTVRMDIVQEVSSLTDSSLASDVITNKREIKTTVMVEDSGVVVLGGLISDEASDSDQRVPWLGDLPVVGQLFRSASRSQLKQNLMVFIRPRIVRDPQSLAQLSTDKYQHLKSLNPQLPAMPEGTSLLNLFPPSRARLGTLELP</sequence>
<keyword evidence="7" id="KW-0653">Protein transport</keyword>
<dbReference type="InterPro" id="IPR049371">
    <property type="entry name" value="GspD-like_N0"/>
</dbReference>